<name>A0ABS8V069_DATST</name>
<dbReference type="Proteomes" id="UP000823775">
    <property type="component" value="Unassembled WGS sequence"/>
</dbReference>
<sequence>MSLGMGSNQSALFHLVTHAYSKALLFLRSEFILHLMKTIVDILRLKARIWILSSSGPTSTTSNIGLNEGEVADRAAKPFSVPVPVPSDRNQHIMCQCEQATICQNLSWQCGSSDLDVCHHHWTAKPNFSWEKGSKLLS</sequence>
<keyword evidence="2" id="KW-1185">Reference proteome</keyword>
<evidence type="ECO:0000313" key="2">
    <source>
        <dbReference type="Proteomes" id="UP000823775"/>
    </source>
</evidence>
<protein>
    <submittedName>
        <fullName evidence="1">Uncharacterized protein</fullName>
    </submittedName>
</protein>
<reference evidence="1 2" key="1">
    <citation type="journal article" date="2021" name="BMC Genomics">
        <title>Datura genome reveals duplications of psychoactive alkaloid biosynthetic genes and high mutation rate following tissue culture.</title>
        <authorList>
            <person name="Rajewski A."/>
            <person name="Carter-House D."/>
            <person name="Stajich J."/>
            <person name="Litt A."/>
        </authorList>
    </citation>
    <scope>NUCLEOTIDE SEQUENCE [LARGE SCALE GENOMIC DNA]</scope>
    <source>
        <strain evidence="1">AR-01</strain>
    </source>
</reference>
<gene>
    <name evidence="1" type="ORF">HAX54_025873</name>
</gene>
<organism evidence="1 2">
    <name type="scientific">Datura stramonium</name>
    <name type="common">Jimsonweed</name>
    <name type="synonym">Common thornapple</name>
    <dbReference type="NCBI Taxonomy" id="4076"/>
    <lineage>
        <taxon>Eukaryota</taxon>
        <taxon>Viridiplantae</taxon>
        <taxon>Streptophyta</taxon>
        <taxon>Embryophyta</taxon>
        <taxon>Tracheophyta</taxon>
        <taxon>Spermatophyta</taxon>
        <taxon>Magnoliopsida</taxon>
        <taxon>eudicotyledons</taxon>
        <taxon>Gunneridae</taxon>
        <taxon>Pentapetalae</taxon>
        <taxon>asterids</taxon>
        <taxon>lamiids</taxon>
        <taxon>Solanales</taxon>
        <taxon>Solanaceae</taxon>
        <taxon>Solanoideae</taxon>
        <taxon>Datureae</taxon>
        <taxon>Datura</taxon>
    </lineage>
</organism>
<proteinExistence type="predicted"/>
<evidence type="ECO:0000313" key="1">
    <source>
        <dbReference type="EMBL" id="MCD9640520.1"/>
    </source>
</evidence>
<accession>A0ABS8V069</accession>
<dbReference type="EMBL" id="JACEIK010003142">
    <property type="protein sequence ID" value="MCD9640520.1"/>
    <property type="molecule type" value="Genomic_DNA"/>
</dbReference>
<comment type="caution">
    <text evidence="1">The sequence shown here is derived from an EMBL/GenBank/DDBJ whole genome shotgun (WGS) entry which is preliminary data.</text>
</comment>